<dbReference type="EMBL" id="VSWC01000105">
    <property type="protein sequence ID" value="KAA1086575.1"/>
    <property type="molecule type" value="Genomic_DNA"/>
</dbReference>
<dbReference type="PANTHER" id="PTHR11592:SF78">
    <property type="entry name" value="GLUTATHIONE PEROXIDASE"/>
    <property type="match status" value="1"/>
</dbReference>
<dbReference type="OrthoDB" id="446890at2759"/>
<dbReference type="InterPro" id="IPR013766">
    <property type="entry name" value="Thioredoxin_domain"/>
</dbReference>
<gene>
    <name evidence="8" type="primary">HYR1_1</name>
    <name evidence="8" type="ORF">PGT21_004037</name>
</gene>
<dbReference type="GO" id="GO:0140824">
    <property type="term" value="F:thioredoxin-dependent peroxiredoxin activity"/>
    <property type="evidence" value="ECO:0007669"/>
    <property type="project" value="UniProtKB-EC"/>
</dbReference>
<dbReference type="PROSITE" id="PS51352">
    <property type="entry name" value="THIOREDOXIN_2"/>
    <property type="match status" value="1"/>
</dbReference>
<feature type="domain" description="Thioredoxin" evidence="7">
    <location>
        <begin position="58"/>
        <end position="222"/>
    </location>
</feature>
<dbReference type="CDD" id="cd00340">
    <property type="entry name" value="GSH_Peroxidase"/>
    <property type="match status" value="1"/>
</dbReference>
<dbReference type="Pfam" id="PF00255">
    <property type="entry name" value="GSHPx"/>
    <property type="match status" value="1"/>
</dbReference>
<proteinExistence type="inferred from homology"/>
<evidence type="ECO:0000256" key="5">
    <source>
        <dbReference type="ARBA" id="ARBA00049091"/>
    </source>
</evidence>
<dbReference type="GO" id="GO:0034599">
    <property type="term" value="P:cellular response to oxidative stress"/>
    <property type="evidence" value="ECO:0007669"/>
    <property type="project" value="TreeGrafter"/>
</dbReference>
<dbReference type="Gene3D" id="3.40.30.10">
    <property type="entry name" value="Glutaredoxin"/>
    <property type="match status" value="1"/>
</dbReference>
<dbReference type="FunFam" id="3.40.30.10:FF:000010">
    <property type="entry name" value="Glutathione peroxidase"/>
    <property type="match status" value="1"/>
</dbReference>
<dbReference type="PROSITE" id="PS00460">
    <property type="entry name" value="GLUTATHIONE_PEROXID_1"/>
    <property type="match status" value="1"/>
</dbReference>
<keyword evidence="9" id="KW-1185">Reference proteome</keyword>
<comment type="similarity">
    <text evidence="1 6">Belongs to the glutathione peroxidase family.</text>
</comment>
<dbReference type="PANTHER" id="PTHR11592">
    <property type="entry name" value="GLUTATHIONE PEROXIDASE"/>
    <property type="match status" value="1"/>
</dbReference>
<evidence type="ECO:0000256" key="3">
    <source>
        <dbReference type="ARBA" id="ARBA00022862"/>
    </source>
</evidence>
<evidence type="ECO:0000256" key="1">
    <source>
        <dbReference type="ARBA" id="ARBA00006926"/>
    </source>
</evidence>
<keyword evidence="2 6" id="KW-0575">Peroxidase</keyword>
<dbReference type="InterPro" id="IPR000889">
    <property type="entry name" value="Glutathione_peroxidase"/>
</dbReference>
<dbReference type="AlphaFoldDB" id="A0A5B0NB96"/>
<accession>A0A5B0NB96</accession>
<evidence type="ECO:0000313" key="8">
    <source>
        <dbReference type="EMBL" id="KAA1086575.1"/>
    </source>
</evidence>
<dbReference type="PROSITE" id="PS00763">
    <property type="entry name" value="GLUTATHIONE_PEROXID_2"/>
    <property type="match status" value="1"/>
</dbReference>
<dbReference type="SUPFAM" id="SSF52833">
    <property type="entry name" value="Thioredoxin-like"/>
    <property type="match status" value="1"/>
</dbReference>
<reference evidence="8 9" key="1">
    <citation type="submission" date="2019-05" db="EMBL/GenBank/DDBJ databases">
        <title>Emergence of the Ug99 lineage of the wheat stem rust pathogen through somatic hybridization.</title>
        <authorList>
            <person name="Li F."/>
            <person name="Upadhyaya N.M."/>
            <person name="Sperschneider J."/>
            <person name="Matny O."/>
            <person name="Nguyen-Phuc H."/>
            <person name="Mago R."/>
            <person name="Raley C."/>
            <person name="Miller M.E."/>
            <person name="Silverstein K.A.T."/>
            <person name="Henningsen E."/>
            <person name="Hirsch C.D."/>
            <person name="Visser B."/>
            <person name="Pretorius Z.A."/>
            <person name="Steffenson B.J."/>
            <person name="Schwessinger B."/>
            <person name="Dodds P.N."/>
            <person name="Figueroa M."/>
        </authorList>
    </citation>
    <scope>NUCLEOTIDE SEQUENCE [LARGE SCALE GENOMIC DNA]</scope>
    <source>
        <strain evidence="8">21-0</strain>
    </source>
</reference>
<comment type="catalytic activity">
    <reaction evidence="5">
        <text>a hydroperoxide + [thioredoxin]-dithiol = an alcohol + [thioredoxin]-disulfide + H2O</text>
        <dbReference type="Rhea" id="RHEA:62620"/>
        <dbReference type="Rhea" id="RHEA-COMP:10698"/>
        <dbReference type="Rhea" id="RHEA-COMP:10700"/>
        <dbReference type="ChEBI" id="CHEBI:15377"/>
        <dbReference type="ChEBI" id="CHEBI:29950"/>
        <dbReference type="ChEBI" id="CHEBI:30879"/>
        <dbReference type="ChEBI" id="CHEBI:35924"/>
        <dbReference type="ChEBI" id="CHEBI:50058"/>
        <dbReference type="EC" id="1.11.1.24"/>
    </reaction>
</comment>
<dbReference type="InterPro" id="IPR036249">
    <property type="entry name" value="Thioredoxin-like_sf"/>
</dbReference>
<evidence type="ECO:0000256" key="6">
    <source>
        <dbReference type="RuleBase" id="RU000499"/>
    </source>
</evidence>
<protein>
    <recommendedName>
        <fullName evidence="6">Glutathione peroxidase</fullName>
    </recommendedName>
</protein>
<sequence>MHIQINMHLHIHMYIHKRIHTQDGSAGEVEYVIQAEAGLSSMKRLSSLLNHLQPPSPTTHASMAQFYNLKAILANGTEFDFAQTKGKVVLVVNVASKCGFTTQYEGLEKLWQKFKDKDFQLIGFPCNQFGGQEPGTDSEIASFCKLNYGVTFPIAQKCDVNGDNAHPVYNFLKSEKSGIMGLSRIKWNFEKFVVDKKGAVRYRHASTSKPESLEKEIEGLLAE</sequence>
<dbReference type="InterPro" id="IPR029759">
    <property type="entry name" value="GPX_AS"/>
</dbReference>
<dbReference type="InterPro" id="IPR029760">
    <property type="entry name" value="GPX_CS"/>
</dbReference>
<dbReference type="PRINTS" id="PR01011">
    <property type="entry name" value="GLUTPROXDASE"/>
</dbReference>
<evidence type="ECO:0000259" key="7">
    <source>
        <dbReference type="PROSITE" id="PS51352"/>
    </source>
</evidence>
<comment type="caution">
    <text evidence="8">The sequence shown here is derived from an EMBL/GenBank/DDBJ whole genome shotgun (WGS) entry which is preliminary data.</text>
</comment>
<organism evidence="8 9">
    <name type="scientific">Puccinia graminis f. sp. tritici</name>
    <dbReference type="NCBI Taxonomy" id="56615"/>
    <lineage>
        <taxon>Eukaryota</taxon>
        <taxon>Fungi</taxon>
        <taxon>Dikarya</taxon>
        <taxon>Basidiomycota</taxon>
        <taxon>Pucciniomycotina</taxon>
        <taxon>Pucciniomycetes</taxon>
        <taxon>Pucciniales</taxon>
        <taxon>Pucciniaceae</taxon>
        <taxon>Puccinia</taxon>
    </lineage>
</organism>
<evidence type="ECO:0000313" key="9">
    <source>
        <dbReference type="Proteomes" id="UP000324748"/>
    </source>
</evidence>
<dbReference type="Proteomes" id="UP000324748">
    <property type="component" value="Unassembled WGS sequence"/>
</dbReference>
<keyword evidence="4 6" id="KW-0560">Oxidoreductase</keyword>
<dbReference type="PROSITE" id="PS51355">
    <property type="entry name" value="GLUTATHIONE_PEROXID_3"/>
    <property type="match status" value="1"/>
</dbReference>
<evidence type="ECO:0000256" key="2">
    <source>
        <dbReference type="ARBA" id="ARBA00022559"/>
    </source>
</evidence>
<evidence type="ECO:0000256" key="4">
    <source>
        <dbReference type="ARBA" id="ARBA00023002"/>
    </source>
</evidence>
<keyword evidence="3" id="KW-0049">Antioxidant</keyword>
<name>A0A5B0NB96_PUCGR</name>